<feature type="transmembrane region" description="Helical" evidence="1">
    <location>
        <begin position="1016"/>
        <end position="1045"/>
    </location>
</feature>
<feature type="transmembrane region" description="Helical" evidence="1">
    <location>
        <begin position="7"/>
        <end position="28"/>
    </location>
</feature>
<dbReference type="Gene3D" id="3.30.70.1430">
    <property type="entry name" value="Multidrug efflux transporter AcrB pore domain"/>
    <property type="match status" value="2"/>
</dbReference>
<dbReference type="GO" id="GO:0005886">
    <property type="term" value="C:plasma membrane"/>
    <property type="evidence" value="ECO:0007669"/>
    <property type="project" value="TreeGrafter"/>
</dbReference>
<keyword evidence="1" id="KW-0812">Transmembrane</keyword>
<dbReference type="InterPro" id="IPR027463">
    <property type="entry name" value="AcrB_DN_DC_subdom"/>
</dbReference>
<dbReference type="PANTHER" id="PTHR32063:SF0">
    <property type="entry name" value="SWARMING MOTILITY PROTEIN SWRC"/>
    <property type="match status" value="1"/>
</dbReference>
<dbReference type="EMBL" id="CDOD01000027">
    <property type="protein sequence ID" value="CEN36809.1"/>
    <property type="molecule type" value="Genomic_DNA"/>
</dbReference>
<feature type="transmembrane region" description="Helical" evidence="1">
    <location>
        <begin position="991"/>
        <end position="1010"/>
    </location>
</feature>
<dbReference type="SUPFAM" id="SSF82693">
    <property type="entry name" value="Multidrug efflux transporter AcrB pore domain, PN1, PN2, PC1 and PC2 subdomains"/>
    <property type="match status" value="2"/>
</dbReference>
<feature type="transmembrane region" description="Helical" evidence="1">
    <location>
        <begin position="389"/>
        <end position="409"/>
    </location>
</feature>
<feature type="transmembrane region" description="Helical" evidence="1">
    <location>
        <begin position="362"/>
        <end position="383"/>
    </location>
</feature>
<dbReference type="InterPro" id="IPR001036">
    <property type="entry name" value="Acrflvin-R"/>
</dbReference>
<dbReference type="Proteomes" id="UP000038055">
    <property type="component" value="Unassembled WGS sequence"/>
</dbReference>
<dbReference type="Gene3D" id="1.20.1640.10">
    <property type="entry name" value="Multidrug efflux transporter AcrB transmembrane domain"/>
    <property type="match status" value="3"/>
</dbReference>
<evidence type="ECO:0000313" key="2">
    <source>
        <dbReference type="EMBL" id="CEN36809.1"/>
    </source>
</evidence>
<dbReference type="PRINTS" id="PR00702">
    <property type="entry name" value="ACRIFLAVINRP"/>
</dbReference>
<gene>
    <name evidence="2" type="ORF">CCYN2B_330033</name>
</gene>
<feature type="transmembrane region" description="Helical" evidence="1">
    <location>
        <begin position="943"/>
        <end position="964"/>
    </location>
</feature>
<dbReference type="GO" id="GO:0042910">
    <property type="term" value="F:xenobiotic transmembrane transporter activity"/>
    <property type="evidence" value="ECO:0007669"/>
    <property type="project" value="TreeGrafter"/>
</dbReference>
<organism evidence="2 3">
    <name type="scientific">Capnocytophaga cynodegmi</name>
    <dbReference type="NCBI Taxonomy" id="28189"/>
    <lineage>
        <taxon>Bacteria</taxon>
        <taxon>Pseudomonadati</taxon>
        <taxon>Bacteroidota</taxon>
        <taxon>Flavobacteriia</taxon>
        <taxon>Flavobacteriales</taxon>
        <taxon>Flavobacteriaceae</taxon>
        <taxon>Capnocytophaga</taxon>
    </lineage>
</organism>
<keyword evidence="1" id="KW-0472">Membrane</keyword>
<evidence type="ECO:0000313" key="3">
    <source>
        <dbReference type="Proteomes" id="UP000038055"/>
    </source>
</evidence>
<accession>A0A0B7HDU9</accession>
<keyword evidence="3" id="KW-1185">Reference proteome</keyword>
<feature type="transmembrane region" description="Helical" evidence="1">
    <location>
        <begin position="518"/>
        <end position="535"/>
    </location>
</feature>
<reference evidence="3" key="1">
    <citation type="submission" date="2015-01" db="EMBL/GenBank/DDBJ databases">
        <authorList>
            <person name="MANFREDI Pablo"/>
        </authorList>
    </citation>
    <scope>NUCLEOTIDE SEQUENCE [LARGE SCALE GENOMIC DNA]</scope>
    <source>
        <strain evidence="3">Ccyn2B</strain>
    </source>
</reference>
<keyword evidence="1" id="KW-1133">Transmembrane helix</keyword>
<protein>
    <submittedName>
        <fullName evidence="2">Putative membrane protein</fullName>
    </submittedName>
</protein>
<feature type="transmembrane region" description="Helical" evidence="1">
    <location>
        <begin position="337"/>
        <end position="355"/>
    </location>
</feature>
<dbReference type="Gene3D" id="3.30.70.1440">
    <property type="entry name" value="Multidrug efflux transporter AcrB pore domain"/>
    <property type="match status" value="1"/>
</dbReference>
<sequence length="1048" mass="119895">MENKISSFSIILVFLCISLAGIALVPLLPVKLAPSQNLPALTVSFSMPGSASRVVEMEATSKIEGMLSRIKGIKKITSRSGNGWGNVSLEMDKHTSIDVARFEVSTVIRQLWSDLPRSVSYPQLQVRRPDENANRPFLNYTLNASAPPITIQNYCENSIKPRLSEIEDVYKVDVNGATPMEWQLQYDNDQLNRMGVSVDKIQRAIQLHYNTQFLGIGEIEDNGNVRKFARVVLGDASEKETFDASKISVTNKDGKILYLNQLVNISRVEQAPRSYYRINGLNSIYISISAEENANQLQLSSEIKKLMEDIRKNLPQGYELHQSYDATEYIKDELNKIYFRSGLTILILLAFVLLISRNFKYLFLIVSSLFINLAIAVVLYYFLRLEIQLYSLAGITISLNLMIDNTIIMTDHLRTKNNRKVFLPILAATLTTIGALCMIFFLDERLRLNLQDFAMVIAINLAVSLLVALFFVPAMMERIKITKKTRKSRQRLRISKRFIVKTSRFYQKTILLLKKGKWAVYIFFILLFGLPVFLLPDKIDKETRWAELYNNVFNTTTYKEKIKPITDKVLGGTLRLFVQNVYERGYFDRNQEMVLTITSSMPNGTTLSQMNTLVQRMESYLSTFSEIKQFQTSINSPNRASISVYFTKEAERSGFPYRLKNSVITKALELGGGSWGVFGLEDRGFSNDVKETAGSFSVKLLGYNYDELNAWADSLKNNLLKYRRIQEVTIGSDMSYYKDDYQEFMFNLDKKKLAIHNMYPSRLFNSLSSMFGRDIWAGRLFVDGQNEDILLHSKQSKIYDIWALQHAGNHFDEQFHKLNQFAQITKGQAPQEIAKENQQYRLIVQFSYIGSSQQGNKVLDKEIEKLNNSIPSGYRAEKEGWNWSWEKDKKQYWLLGILVAIIFFTTSILFNSLKQPFIVILIIPISFIGVFLTFYGFDLNFDQGGFASFVLLSGITVNANIYILNEYNGLRKKYLNLSSVRAYLKAWNSKIIPILLTITSTILGFIPFVIGLKREAFWFPLAAGTMGGLLFSLVGVFILLPMLIVKRK</sequence>
<feature type="transmembrane region" description="Helical" evidence="1">
    <location>
        <begin position="892"/>
        <end position="910"/>
    </location>
</feature>
<evidence type="ECO:0000256" key="1">
    <source>
        <dbReference type="SAM" id="Phobius"/>
    </source>
</evidence>
<name>A0A0B7HDU9_9FLAO</name>
<feature type="transmembrane region" description="Helical" evidence="1">
    <location>
        <begin position="917"/>
        <end position="937"/>
    </location>
</feature>
<dbReference type="RefSeq" id="WP_197068392.1">
    <property type="nucleotide sequence ID" value="NZ_CDOD01000027.1"/>
</dbReference>
<dbReference type="PANTHER" id="PTHR32063">
    <property type="match status" value="1"/>
</dbReference>
<feature type="transmembrane region" description="Helical" evidence="1">
    <location>
        <begin position="453"/>
        <end position="476"/>
    </location>
</feature>
<dbReference type="AlphaFoldDB" id="A0A0B7HDU9"/>
<dbReference type="Pfam" id="PF00873">
    <property type="entry name" value="ACR_tran"/>
    <property type="match status" value="2"/>
</dbReference>
<dbReference type="Gene3D" id="3.30.70.1320">
    <property type="entry name" value="Multidrug efflux transporter AcrB pore domain like"/>
    <property type="match status" value="1"/>
</dbReference>
<dbReference type="SUPFAM" id="SSF82714">
    <property type="entry name" value="Multidrug efflux transporter AcrB TolC docking domain, DN and DC subdomains"/>
    <property type="match status" value="1"/>
</dbReference>
<dbReference type="Gene3D" id="3.30.2090.10">
    <property type="entry name" value="Multidrug efflux transporter AcrB TolC docking domain, DN and DC subdomains"/>
    <property type="match status" value="2"/>
</dbReference>
<dbReference type="SUPFAM" id="SSF82866">
    <property type="entry name" value="Multidrug efflux transporter AcrB transmembrane domain"/>
    <property type="match status" value="2"/>
</dbReference>
<feature type="transmembrane region" description="Helical" evidence="1">
    <location>
        <begin position="421"/>
        <end position="441"/>
    </location>
</feature>
<proteinExistence type="predicted"/>